<name>A0A1C9HN12_RHILT</name>
<evidence type="ECO:0000313" key="2">
    <source>
        <dbReference type="EMBL" id="AOO88052.1"/>
    </source>
</evidence>
<reference evidence="2" key="2">
    <citation type="journal article" date="2016" name="Front. Microbiol.">
        <title>The Regulatory Protein RosR Affects Rhizobium leguminosarum bv. trifolii Protein Profiles, Cell Surface Properties, and Symbiosis with Clover.</title>
        <authorList>
            <person name="Rachwal K."/>
            <person name="Boguszewska A."/>
            <person name="Kopcinska J."/>
            <person name="Karas M."/>
            <person name="Tchorzewski M."/>
            <person name="Janczarek M."/>
        </authorList>
    </citation>
    <scope>NUCLEOTIDE SEQUENCE</scope>
    <source>
        <strain evidence="2">Rt24.2</strain>
    </source>
</reference>
<dbReference type="AlphaFoldDB" id="A0A1C9HN12"/>
<organism evidence="2">
    <name type="scientific">Rhizobium leguminosarum bv. trifolii</name>
    <dbReference type="NCBI Taxonomy" id="386"/>
    <lineage>
        <taxon>Bacteria</taxon>
        <taxon>Pseudomonadati</taxon>
        <taxon>Pseudomonadota</taxon>
        <taxon>Alphaproteobacteria</taxon>
        <taxon>Hyphomicrobiales</taxon>
        <taxon>Rhizobiaceae</taxon>
        <taxon>Rhizobium/Agrobacterium group</taxon>
        <taxon>Rhizobium</taxon>
    </lineage>
</organism>
<accession>A0A1C9HN12</accession>
<protein>
    <submittedName>
        <fullName evidence="2">Signal peptide protein</fullName>
    </submittedName>
</protein>
<reference evidence="2" key="1">
    <citation type="journal article" date="2015" name="BMC Genomics">
        <title>Transcriptome profiling of a Rhizobium leguminosarum bv. trifolii rosR mutant reveals the role of the transcriptional regulator RosR in motility, synthesis of cell-surface components, and other cellular processes.</title>
        <authorList>
            <person name="Rachwal K."/>
            <person name="Matczynska E."/>
            <person name="Janczarek M."/>
        </authorList>
    </citation>
    <scope>NUCLEOTIDE SEQUENCE</scope>
    <source>
        <strain evidence="2">Rt24.2</strain>
    </source>
</reference>
<proteinExistence type="predicted"/>
<sequence length="152" mass="17112">MSTPRRKKRDRHKQNPEDETMKVLILTLGVFLMPLAAAAAEPDAGRFQLEKSGDHFVRLDRQTGAMSICQDKDGALVCRMAADERAAYEDELDRLAKRVTALEQGNVAQRALPSDAEVDRSISIMERMMKSFMGMVKEFQAEENTNPLPQKT</sequence>
<keyword evidence="1" id="KW-0175">Coiled coil</keyword>
<feature type="coiled-coil region" evidence="1">
    <location>
        <begin position="78"/>
        <end position="105"/>
    </location>
</feature>
<evidence type="ECO:0000256" key="1">
    <source>
        <dbReference type="SAM" id="Coils"/>
    </source>
</evidence>
<dbReference type="EMBL" id="KX485688">
    <property type="protein sequence ID" value="AOO88052.1"/>
    <property type="molecule type" value="Genomic_DNA"/>
</dbReference>